<organism evidence="1 2">
    <name type="scientific">Klebsiella pneumoniae</name>
    <dbReference type="NCBI Taxonomy" id="573"/>
    <lineage>
        <taxon>Bacteria</taxon>
        <taxon>Pseudomonadati</taxon>
        <taxon>Pseudomonadota</taxon>
        <taxon>Gammaproteobacteria</taxon>
        <taxon>Enterobacterales</taxon>
        <taxon>Enterobacteriaceae</taxon>
        <taxon>Klebsiella/Raoultella group</taxon>
        <taxon>Klebsiella</taxon>
        <taxon>Klebsiella pneumoniae complex</taxon>
    </lineage>
</organism>
<dbReference type="Proteomes" id="UP000655094">
    <property type="component" value="Unassembled WGS sequence"/>
</dbReference>
<dbReference type="EMBL" id="BNFF01000001">
    <property type="protein sequence ID" value="GHK56739.1"/>
    <property type="molecule type" value="Genomic_DNA"/>
</dbReference>
<evidence type="ECO:0000313" key="2">
    <source>
        <dbReference type="Proteomes" id="UP000655094"/>
    </source>
</evidence>
<name>A0A919HXY3_KLEPN</name>
<accession>A0A919HXY3</accession>
<gene>
    <name evidence="1" type="ORF">KPZU09_64750</name>
</gene>
<protein>
    <submittedName>
        <fullName evidence="1">Uncharacterized protein</fullName>
    </submittedName>
</protein>
<sequence length="52" mass="5756">MIRRRFCAATAVACRPIADRASSTVDCDWEMRSRAACMVGEFCSARLISILS</sequence>
<evidence type="ECO:0000313" key="1">
    <source>
        <dbReference type="EMBL" id="GHK56739.1"/>
    </source>
</evidence>
<comment type="caution">
    <text evidence="1">The sequence shown here is derived from an EMBL/GenBank/DDBJ whole genome shotgun (WGS) entry which is preliminary data.</text>
</comment>
<reference evidence="1" key="1">
    <citation type="submission" date="2020-10" db="EMBL/GenBank/DDBJ databases">
        <title>Genome Sequence of ESBL Producing Zambian Clinical Strains.</title>
        <authorList>
            <person name="Shawa M."/>
            <person name="Furuta Y."/>
            <person name="Simbotwe M."/>
            <person name="Mulenga E."/>
            <person name="Mubanga M."/>
            <person name="Mulenga G."/>
            <person name="Kaile C."/>
            <person name="Zorigt T."/>
            <person name="Hang'ombe B."/>
            <person name="Higashi H."/>
        </authorList>
    </citation>
    <scope>NUCLEOTIDE SEQUENCE</scope>
    <source>
        <strain evidence="1">Zam_UTH_09</strain>
    </source>
</reference>
<dbReference type="AlphaFoldDB" id="A0A919HXY3"/>
<proteinExistence type="predicted"/>